<dbReference type="EMBL" id="JAXOVC010000002">
    <property type="protein sequence ID" value="KAK4505895.1"/>
    <property type="molecule type" value="Genomic_DNA"/>
</dbReference>
<proteinExistence type="predicted"/>
<evidence type="ECO:0000313" key="3">
    <source>
        <dbReference type="Proteomes" id="UP001305779"/>
    </source>
</evidence>
<feature type="compositionally biased region" description="Basic and acidic residues" evidence="1">
    <location>
        <begin position="192"/>
        <end position="203"/>
    </location>
</feature>
<evidence type="ECO:0000256" key="1">
    <source>
        <dbReference type="SAM" id="MobiDB-lite"/>
    </source>
</evidence>
<keyword evidence="3" id="KW-1185">Reference proteome</keyword>
<accession>A0ABR0EWU7</accession>
<comment type="caution">
    <text evidence="2">The sequence shown here is derived from an EMBL/GenBank/DDBJ whole genome shotgun (WGS) entry which is preliminary data.</text>
</comment>
<reference evidence="2 3" key="1">
    <citation type="journal article" date="2023" name="G3 (Bethesda)">
        <title>A chromosome-level genome assembly of Zasmidium syzygii isolated from banana leaves.</title>
        <authorList>
            <person name="van Westerhoven A.C."/>
            <person name="Mehrabi R."/>
            <person name="Talebi R."/>
            <person name="Steentjes M.B.F."/>
            <person name="Corcolon B."/>
            <person name="Chong P.A."/>
            <person name="Kema G.H.J."/>
            <person name="Seidl M.F."/>
        </authorList>
    </citation>
    <scope>NUCLEOTIDE SEQUENCE [LARGE SCALE GENOMIC DNA]</scope>
    <source>
        <strain evidence="2 3">P124</strain>
    </source>
</reference>
<feature type="region of interest" description="Disordered" evidence="1">
    <location>
        <begin position="167"/>
        <end position="298"/>
    </location>
</feature>
<feature type="compositionally biased region" description="Polar residues" evidence="1">
    <location>
        <begin position="167"/>
        <end position="191"/>
    </location>
</feature>
<protein>
    <recommendedName>
        <fullName evidence="4">SnoaL-like domain-containing protein</fullName>
    </recommendedName>
</protein>
<evidence type="ECO:0008006" key="4">
    <source>
        <dbReference type="Google" id="ProtNLM"/>
    </source>
</evidence>
<feature type="compositionally biased region" description="Basic and acidic residues" evidence="1">
    <location>
        <begin position="274"/>
        <end position="291"/>
    </location>
</feature>
<dbReference type="Proteomes" id="UP001305779">
    <property type="component" value="Unassembled WGS sequence"/>
</dbReference>
<feature type="region of interest" description="Disordered" evidence="1">
    <location>
        <begin position="475"/>
        <end position="500"/>
    </location>
</feature>
<evidence type="ECO:0000313" key="2">
    <source>
        <dbReference type="EMBL" id="KAK4505895.1"/>
    </source>
</evidence>
<name>A0ABR0EWU7_ZASCE</name>
<sequence length="664" mass="74310">MNSSVPPVIRGEFLFKDILFVDCGGYSKTHARASEAEIRRLLNGTEVKDQVAHWYEAQLIHYGLQRSKEKNTAKVRLQQALYQGKLEAQPPHLADMEAQMKKEYAALVCRASRIDSSKGQKGDDEDTSTKGFGRTKVSVTMDDISIKVERSSSFMDRFAPIRTNNFKADTEGYSSGTASYGRSSPSNQMGTETEHHSDSRRNTENVFQRSSAFDPHARPSEAPKPRKKQTGRKSAPTLGVKTEPKTEDQPDAQDELPIKAEPYDDYDQGYYNRGHYDQHDRKERNNGHESFDQGGFNQYNNRQDNYEYTYTNASQNQNNLTGIYTIDCPQLAFQSPADADNFRLHICVDNETGLIWGSFDLAWKTGVIKVVQIALNRNVSFGWRSRDHTNGGVRFGRGCFGEIEFFGAEQVRGVFHNLFPESMSFEGLRHPGPAWCGRSACEFEEEWEDYPREVPGSYYIGDIIREDLDSPRIARTSKGNPPDFQVTTRPPCPTAAQMDPMTSHENKLKTEAMIKHLEAVVRNCTASINDRTFENTPATPSWDYISPNFEVTHDTGSRPSTHTKAELLLGFQAATSEFPEFRLEIFNCTTEVDWGNGVGTVFVNAAESGGPGVPSGVMARKHIAVFEFKRDEEGRWMAVKEATIFGLGVDGEGLDLGMGGGGGF</sequence>
<organism evidence="2 3">
    <name type="scientific">Zasmidium cellare</name>
    <name type="common">Wine cellar mold</name>
    <name type="synonym">Racodium cellare</name>
    <dbReference type="NCBI Taxonomy" id="395010"/>
    <lineage>
        <taxon>Eukaryota</taxon>
        <taxon>Fungi</taxon>
        <taxon>Dikarya</taxon>
        <taxon>Ascomycota</taxon>
        <taxon>Pezizomycotina</taxon>
        <taxon>Dothideomycetes</taxon>
        <taxon>Dothideomycetidae</taxon>
        <taxon>Mycosphaerellales</taxon>
        <taxon>Mycosphaerellaceae</taxon>
        <taxon>Zasmidium</taxon>
    </lineage>
</organism>
<gene>
    <name evidence="2" type="ORF">PRZ48_003860</name>
</gene>
<feature type="compositionally biased region" description="Basic and acidic residues" evidence="1">
    <location>
        <begin position="215"/>
        <end position="224"/>
    </location>
</feature>